<evidence type="ECO:0000313" key="1">
    <source>
        <dbReference type="EMBL" id="CAD7568728.1"/>
    </source>
</evidence>
<sequence>MRENRLRRRQTTNAADSTIVAIADRSYSPTTSRTGLLYFSSHPPVYEKDTKIFVWNCALHSARNVVFDCCGHAHIGEGWGGRRDCQLQIGLKRTALTRKPMGLKVIEVALRVSQSSLMSSDTMKRSNNIYCNKISAQQRDQRALIVYPGCAPCSLCLPPSLAGRQRPSHLTGGLEGMGGRMETRLEGNGGFETLIWHHPYIYMLSDSQVCSVLGSQSVRPEVNQRVQCSCGACRCGVYGAGTCGGGAPNWSPHLLRCGDVCGGSVVLHWSYVVVPVKLVDVKNSCRVKAKSATDWLVFDGRPDRFLIGVTKKPQALVATTVEVVMFTPMRVVIDSCVLRGLGLGLGVASLCLDRPSSSAAWHRTNTPCEPCADCLTTCSGMRKVIFIESLHAIMEGEWKTNFGKTTLIIPDQDSNLDLPGISRLVDCERSALDHVATKLGQDYIFQEHSAHSLCKFCWLRFGASVKMLNFIEVAPDIKLSLNSGVILTILAWKLIHVLCENVPNHVQNVSTRSQWSYSVAILRLSKDFHWLGYCFFYLSVVSDPDSIVCPYMALSLPRSPAAINLFLSITIKQQ</sequence>
<protein>
    <submittedName>
        <fullName evidence="1">(California timema) hypothetical protein</fullName>
    </submittedName>
</protein>
<dbReference type="AlphaFoldDB" id="A0A7R9IXT9"/>
<accession>A0A7R9IXT9</accession>
<name>A0A7R9IXT9_TIMCA</name>
<gene>
    <name evidence="1" type="ORF">TCMB3V08_LOCUS1483</name>
</gene>
<organism evidence="1">
    <name type="scientific">Timema californicum</name>
    <name type="common">California timema</name>
    <name type="synonym">Walking stick</name>
    <dbReference type="NCBI Taxonomy" id="61474"/>
    <lineage>
        <taxon>Eukaryota</taxon>
        <taxon>Metazoa</taxon>
        <taxon>Ecdysozoa</taxon>
        <taxon>Arthropoda</taxon>
        <taxon>Hexapoda</taxon>
        <taxon>Insecta</taxon>
        <taxon>Pterygota</taxon>
        <taxon>Neoptera</taxon>
        <taxon>Polyneoptera</taxon>
        <taxon>Phasmatodea</taxon>
        <taxon>Timematodea</taxon>
        <taxon>Timematoidea</taxon>
        <taxon>Timematidae</taxon>
        <taxon>Timema</taxon>
    </lineage>
</organism>
<proteinExistence type="predicted"/>
<reference evidence="1" key="1">
    <citation type="submission" date="2020-11" db="EMBL/GenBank/DDBJ databases">
        <authorList>
            <person name="Tran Van P."/>
        </authorList>
    </citation>
    <scope>NUCLEOTIDE SEQUENCE</scope>
</reference>
<dbReference type="EMBL" id="OE179412">
    <property type="protein sequence ID" value="CAD7568728.1"/>
    <property type="molecule type" value="Genomic_DNA"/>
</dbReference>